<dbReference type="InterPro" id="IPR015813">
    <property type="entry name" value="Pyrv/PenolPyrv_kinase-like_dom"/>
</dbReference>
<dbReference type="Gene3D" id="3.20.20.60">
    <property type="entry name" value="Phosphoenolpyruvate-binding domains"/>
    <property type="match status" value="1"/>
</dbReference>
<evidence type="ECO:0000256" key="6">
    <source>
        <dbReference type="ARBA" id="ARBA00045074"/>
    </source>
</evidence>
<sequence>MPTNNFKKKLGSGQTQFGLWCSFPSSFATEVVAGAGYDWLLFDTEHSPGDPITVLPQLQAAAAYPDVSALVRPASNDPVLIKRFLDIGAQTLLVPFVQTVDETELAVQASRYAPNGFRGVSALTRATRFGREKGYFDRASDDICIIVQIETQAGLDSLDAIARVDGVDAVFVGPADLAASLGYGSEQTHPDMQATIIDTLKRIRAAGKPAGVLTGDPVLQKSAVEVGVDFMGVGVDVGLLARGAEALLEKSKSL</sequence>
<dbReference type="InterPro" id="IPR005000">
    <property type="entry name" value="Aldolase/citrate-lyase_domain"/>
</dbReference>
<evidence type="ECO:0000256" key="4">
    <source>
        <dbReference type="ARBA" id="ARBA00023239"/>
    </source>
</evidence>
<dbReference type="EMBL" id="CP042276">
    <property type="protein sequence ID" value="QDY97576.1"/>
    <property type="molecule type" value="Genomic_DNA"/>
</dbReference>
<dbReference type="Proteomes" id="UP000222296">
    <property type="component" value="Plasmid pAt"/>
</dbReference>
<geneLocation type="plasmid" evidence="9">
    <name>pat</name>
</geneLocation>
<comment type="cofactor">
    <cofactor evidence="1">
        <name>a divalent metal cation</name>
        <dbReference type="ChEBI" id="CHEBI:60240"/>
    </cofactor>
</comment>
<keyword evidence="4" id="KW-0456">Lyase</keyword>
<gene>
    <name evidence="8" type="ORF">CG010_025760</name>
</gene>
<evidence type="ECO:0000256" key="2">
    <source>
        <dbReference type="ARBA" id="ARBA00005568"/>
    </source>
</evidence>
<dbReference type="InterPro" id="IPR040442">
    <property type="entry name" value="Pyrv_kinase-like_dom_sf"/>
</dbReference>
<dbReference type="GO" id="GO:0046872">
    <property type="term" value="F:metal ion binding"/>
    <property type="evidence" value="ECO:0007669"/>
    <property type="project" value="UniProtKB-KW"/>
</dbReference>
<organism evidence="8 9">
    <name type="scientific">Agrobacterium tumefaciens</name>
    <dbReference type="NCBI Taxonomy" id="358"/>
    <lineage>
        <taxon>Bacteria</taxon>
        <taxon>Pseudomonadati</taxon>
        <taxon>Pseudomonadota</taxon>
        <taxon>Alphaproteobacteria</taxon>
        <taxon>Hyphomicrobiales</taxon>
        <taxon>Rhizobiaceae</taxon>
        <taxon>Rhizobium/Agrobacterium group</taxon>
        <taxon>Agrobacterium</taxon>
        <taxon>Agrobacterium tumefaciens complex</taxon>
    </lineage>
</organism>
<accession>A0AAP9J9M7</accession>
<keyword evidence="3" id="KW-0479">Metal-binding</keyword>
<dbReference type="GO" id="GO:0016832">
    <property type="term" value="F:aldehyde-lyase activity"/>
    <property type="evidence" value="ECO:0007669"/>
    <property type="project" value="TreeGrafter"/>
</dbReference>
<evidence type="ECO:0000313" key="9">
    <source>
        <dbReference type="Proteomes" id="UP000222296"/>
    </source>
</evidence>
<comment type="similarity">
    <text evidence="2">Belongs to the HpcH/HpaI aldolase family.</text>
</comment>
<name>A0AAP9J9M7_AGRTU</name>
<evidence type="ECO:0000256" key="5">
    <source>
        <dbReference type="ARBA" id="ARBA00023317"/>
    </source>
</evidence>
<reference evidence="8 9" key="1">
    <citation type="journal article" date="2017" name="Genome Announc.">
        <title>Draft Genome Sequence of Agrobacterium tumefaciens Biovar 1 Strain 186, Isolated from Walnut.</title>
        <authorList>
            <person name="Poret-Peterson A.T."/>
            <person name="Bhatnagar S."/>
            <person name="McClean A.E."/>
            <person name="Kluepfel D.A."/>
        </authorList>
    </citation>
    <scope>NUCLEOTIDE SEQUENCE [LARGE SCALE GENOMIC DNA]</scope>
    <source>
        <strain evidence="8 9">186</strain>
    </source>
</reference>
<protein>
    <submittedName>
        <fullName evidence="8">4-hydroxy-2-oxo-heptane-1,7-dioate aldolase</fullName>
    </submittedName>
</protein>
<dbReference type="Pfam" id="PF03328">
    <property type="entry name" value="HpcH_HpaI"/>
    <property type="match status" value="1"/>
</dbReference>
<dbReference type="PANTHER" id="PTHR30502:SF4">
    <property type="entry name" value="5-KETO-4-DEOXY-D-GLUCARATE ALDOLASE"/>
    <property type="match status" value="1"/>
</dbReference>
<dbReference type="SUPFAM" id="SSF51621">
    <property type="entry name" value="Phosphoenolpyruvate/pyruvate domain"/>
    <property type="match status" value="1"/>
</dbReference>
<comment type="catalytic activity">
    <reaction evidence="6">
        <text>D-glyceraldehyde + pyruvate = 2-dehydro-3-deoxy-L-galactonate</text>
        <dbReference type="Rhea" id="RHEA:80055"/>
        <dbReference type="ChEBI" id="CHEBI:15361"/>
        <dbReference type="ChEBI" id="CHEBI:17378"/>
        <dbReference type="ChEBI" id="CHEBI:75545"/>
    </reaction>
</comment>
<dbReference type="FunFam" id="3.20.20.60:FF:000004">
    <property type="entry name" value="5-keto-4-deoxy-D-glucarate aldolase"/>
    <property type="match status" value="1"/>
</dbReference>
<dbReference type="InterPro" id="IPR050251">
    <property type="entry name" value="HpcH-HpaI_aldolase"/>
</dbReference>
<evidence type="ECO:0000259" key="7">
    <source>
        <dbReference type="Pfam" id="PF03328"/>
    </source>
</evidence>
<keyword evidence="8" id="KW-0614">Plasmid</keyword>
<dbReference type="PANTHER" id="PTHR30502">
    <property type="entry name" value="2-KETO-3-DEOXY-L-RHAMNONATE ALDOLASE"/>
    <property type="match status" value="1"/>
</dbReference>
<keyword evidence="5" id="KW-0670">Pyruvate</keyword>
<evidence type="ECO:0000313" key="8">
    <source>
        <dbReference type="EMBL" id="QDY97576.1"/>
    </source>
</evidence>
<dbReference type="RefSeq" id="WP_099086558.1">
    <property type="nucleotide sequence ID" value="NZ_CP042276.1"/>
</dbReference>
<proteinExistence type="inferred from homology"/>
<evidence type="ECO:0000256" key="1">
    <source>
        <dbReference type="ARBA" id="ARBA00001968"/>
    </source>
</evidence>
<dbReference type="GO" id="GO:0005737">
    <property type="term" value="C:cytoplasm"/>
    <property type="evidence" value="ECO:0007669"/>
    <property type="project" value="UniProtKB-ARBA"/>
</dbReference>
<feature type="domain" description="HpcH/HpaI aldolase/citrate lyase" evidence="7">
    <location>
        <begin position="16"/>
        <end position="241"/>
    </location>
</feature>
<dbReference type="AlphaFoldDB" id="A0AAP9J9M7"/>
<evidence type="ECO:0000256" key="3">
    <source>
        <dbReference type="ARBA" id="ARBA00022723"/>
    </source>
</evidence>